<name>A0A543AXG4_9ACTN</name>
<dbReference type="InterPro" id="IPR002508">
    <property type="entry name" value="MurNAc-LAA_cat"/>
</dbReference>
<evidence type="ECO:0000313" key="5">
    <source>
        <dbReference type="Proteomes" id="UP000317043"/>
    </source>
</evidence>
<feature type="chain" id="PRO_5022181753" evidence="2">
    <location>
        <begin position="32"/>
        <end position="223"/>
    </location>
</feature>
<dbReference type="Proteomes" id="UP000317043">
    <property type="component" value="Unassembled WGS sequence"/>
</dbReference>
<feature type="signal peptide" evidence="2">
    <location>
        <begin position="1"/>
        <end position="31"/>
    </location>
</feature>
<dbReference type="CDD" id="cd02696">
    <property type="entry name" value="MurNAc-LAA"/>
    <property type="match status" value="1"/>
</dbReference>
<dbReference type="SMART" id="SM00646">
    <property type="entry name" value="Ami_3"/>
    <property type="match status" value="1"/>
</dbReference>
<dbReference type="InParanoid" id="A0A543AXG4"/>
<organism evidence="4 5">
    <name type="scientific">Stackebrandtia endophytica</name>
    <dbReference type="NCBI Taxonomy" id="1496996"/>
    <lineage>
        <taxon>Bacteria</taxon>
        <taxon>Bacillati</taxon>
        <taxon>Actinomycetota</taxon>
        <taxon>Actinomycetes</taxon>
        <taxon>Glycomycetales</taxon>
        <taxon>Glycomycetaceae</taxon>
        <taxon>Stackebrandtia</taxon>
    </lineage>
</organism>
<dbReference type="EMBL" id="VFOW01000001">
    <property type="protein sequence ID" value="TQL77265.1"/>
    <property type="molecule type" value="Genomic_DNA"/>
</dbReference>
<evidence type="ECO:0000259" key="3">
    <source>
        <dbReference type="SMART" id="SM00646"/>
    </source>
</evidence>
<dbReference type="PANTHER" id="PTHR30404:SF0">
    <property type="entry name" value="N-ACETYLMURAMOYL-L-ALANINE AMIDASE AMIC"/>
    <property type="match status" value="1"/>
</dbReference>
<feature type="domain" description="MurNAc-LAA" evidence="3">
    <location>
        <begin position="105"/>
        <end position="217"/>
    </location>
</feature>
<dbReference type="Gene3D" id="3.40.630.40">
    <property type="entry name" value="Zn-dependent exopeptidases"/>
    <property type="match status" value="1"/>
</dbReference>
<dbReference type="InterPro" id="IPR050695">
    <property type="entry name" value="N-acetylmuramoyl_amidase_3"/>
</dbReference>
<reference evidence="4 5" key="1">
    <citation type="submission" date="2019-06" db="EMBL/GenBank/DDBJ databases">
        <title>Sequencing the genomes of 1000 actinobacteria strains.</title>
        <authorList>
            <person name="Klenk H.-P."/>
        </authorList>
    </citation>
    <scope>NUCLEOTIDE SEQUENCE [LARGE SCALE GENOMIC DNA]</scope>
    <source>
        <strain evidence="4 5">DSM 45928</strain>
    </source>
</reference>
<evidence type="ECO:0000256" key="1">
    <source>
        <dbReference type="ARBA" id="ARBA00022801"/>
    </source>
</evidence>
<gene>
    <name evidence="4" type="ORF">FB566_2821</name>
</gene>
<evidence type="ECO:0000256" key="2">
    <source>
        <dbReference type="SAM" id="SignalP"/>
    </source>
</evidence>
<keyword evidence="2" id="KW-0732">Signal</keyword>
<dbReference type="SUPFAM" id="SSF53187">
    <property type="entry name" value="Zn-dependent exopeptidases"/>
    <property type="match status" value="1"/>
</dbReference>
<evidence type="ECO:0000313" key="4">
    <source>
        <dbReference type="EMBL" id="TQL77265.1"/>
    </source>
</evidence>
<keyword evidence="5" id="KW-1185">Reference proteome</keyword>
<dbReference type="InterPro" id="IPR006311">
    <property type="entry name" value="TAT_signal"/>
</dbReference>
<keyword evidence="1" id="KW-0378">Hydrolase</keyword>
<dbReference type="PANTHER" id="PTHR30404">
    <property type="entry name" value="N-ACETYLMURAMOYL-L-ALANINE AMIDASE"/>
    <property type="match status" value="1"/>
</dbReference>
<dbReference type="RefSeq" id="WP_211347685.1">
    <property type="nucleotide sequence ID" value="NZ_JBHTGS010000001.1"/>
</dbReference>
<accession>A0A543AXG4</accession>
<proteinExistence type="predicted"/>
<protein>
    <submittedName>
        <fullName evidence="4">N-acetylmuramoyl-L-alanine amidase</fullName>
    </submittedName>
</protein>
<dbReference type="GO" id="GO:0009253">
    <property type="term" value="P:peptidoglycan catabolic process"/>
    <property type="evidence" value="ECO:0007669"/>
    <property type="project" value="InterPro"/>
</dbReference>
<dbReference type="PROSITE" id="PS51318">
    <property type="entry name" value="TAT"/>
    <property type="match status" value="1"/>
</dbReference>
<dbReference type="GO" id="GO:0030288">
    <property type="term" value="C:outer membrane-bounded periplasmic space"/>
    <property type="evidence" value="ECO:0007669"/>
    <property type="project" value="TreeGrafter"/>
</dbReference>
<comment type="caution">
    <text evidence="4">The sequence shown here is derived from an EMBL/GenBank/DDBJ whole genome shotgun (WGS) entry which is preliminary data.</text>
</comment>
<dbReference type="Pfam" id="PF01520">
    <property type="entry name" value="Amidase_3"/>
    <property type="match status" value="1"/>
</dbReference>
<sequence length="223" mass="23463">MSGNPISRRRAMVAGLAGLAAIPFAAGLASANPGSARQDISPNAAKIYLDPGHGGSDSGAVGNGLQEKNLTLDIALRTRDLLTSAGHTVRMSRETDIFRELAWRASDANSWGAALFISIHINAGGGTGFESYRYTSVGQPTLDFHNRLHAGILSGMNSHTPVTNRGMKSANFAVLRLTNMPAVLTENLFIDRASDAALLANSSFLQATAQGHASRVESMLATM</sequence>
<dbReference type="AlphaFoldDB" id="A0A543AXG4"/>
<dbReference type="GO" id="GO:0008745">
    <property type="term" value="F:N-acetylmuramoyl-L-alanine amidase activity"/>
    <property type="evidence" value="ECO:0007669"/>
    <property type="project" value="InterPro"/>
</dbReference>